<dbReference type="InterPro" id="IPR037522">
    <property type="entry name" value="HD_GYP_dom"/>
</dbReference>
<evidence type="ECO:0000313" key="3">
    <source>
        <dbReference type="EMBL" id="ACZ41681.1"/>
    </source>
</evidence>
<keyword evidence="3" id="KW-0378">Hydrolase</keyword>
<dbReference type="eggNOG" id="COG3437">
    <property type="taxonomic scope" value="Bacteria"/>
</dbReference>
<feature type="transmembrane region" description="Helical" evidence="1">
    <location>
        <begin position="40"/>
        <end position="59"/>
    </location>
</feature>
<dbReference type="InterPro" id="IPR052020">
    <property type="entry name" value="Cyclic_di-GMP/3'3'-cGAMP_PDE"/>
</dbReference>
<feature type="transmembrane region" description="Helical" evidence="1">
    <location>
        <begin position="176"/>
        <end position="194"/>
    </location>
</feature>
<organism evidence="3 4">
    <name type="scientific">Thermobaculum terrenum (strain ATCC BAA-798 / CCMEE 7001 / YNP1)</name>
    <dbReference type="NCBI Taxonomy" id="525904"/>
    <lineage>
        <taxon>Bacteria</taxon>
        <taxon>Bacillati</taxon>
        <taxon>Chloroflexota</taxon>
        <taxon>Chloroflexia</taxon>
        <taxon>Candidatus Thermobaculales</taxon>
        <taxon>Candidatus Thermobaculaceae</taxon>
        <taxon>Thermobaculum</taxon>
    </lineage>
</organism>
<dbReference type="Proteomes" id="UP000000323">
    <property type="component" value="Chromosome 1"/>
</dbReference>
<dbReference type="InterPro" id="IPR048430">
    <property type="entry name" value="MASE9"/>
</dbReference>
<sequence>MNEKIPRAALLFIIAVAVLGILSITDSAKNFTYLSTRDRIGLLAFVLFVLLSDIYRVQLFMNNMNLSMSTVATFGAILLFPKQCALVAIAAFLSDVIIHKPIIKSVFNGSQWAVTTFVSGQVWYMLRNQTGDTYVLTPQEFSNTNSILIALCCAMVYLLINTTLVATIVSITENVNIMRVISTGLSGIIVQFLIQPALGLLIAILYTLNPISIVLVISPLAAVYYSLRNFDNLRKQTLKTIERLSDILDRRDPQTDQHSIRVAHYVRLICEELGLSSELTESIVSAARVHDLGKIGIPDAVLLKPGKLTDEEWELIRKHPEYGEDILSPLSAYEECLSAIRHHHERWDGMGYPDGLAGEDIPLGARIIAVADTYDAMVSSRPYRKGADKPDALLEIRRQAGKQFDPKVVEAFLKVMENRAEVAMPISINVMFDKQANT</sequence>
<gene>
    <name evidence="3" type="ordered locus">Tter_0764</name>
</gene>
<keyword evidence="1" id="KW-1133">Transmembrane helix</keyword>
<dbReference type="PANTHER" id="PTHR45228:SF4">
    <property type="entry name" value="LIPOPROTEIN"/>
    <property type="match status" value="1"/>
</dbReference>
<keyword evidence="4" id="KW-1185">Reference proteome</keyword>
<dbReference type="PANTHER" id="PTHR45228">
    <property type="entry name" value="CYCLIC DI-GMP PHOSPHODIESTERASE TM_0186-RELATED"/>
    <property type="match status" value="1"/>
</dbReference>
<dbReference type="InterPro" id="IPR003607">
    <property type="entry name" value="HD/PDEase_dom"/>
</dbReference>
<dbReference type="KEGG" id="ttr:Tter_0764"/>
<name>D1CFH5_THET1</name>
<evidence type="ECO:0000259" key="2">
    <source>
        <dbReference type="PROSITE" id="PS51832"/>
    </source>
</evidence>
<keyword evidence="1" id="KW-0472">Membrane</keyword>
<proteinExistence type="predicted"/>
<dbReference type="CDD" id="cd00077">
    <property type="entry name" value="HDc"/>
    <property type="match status" value="1"/>
</dbReference>
<dbReference type="RefSeq" id="WP_012874716.1">
    <property type="nucleotide sequence ID" value="NC_013525.1"/>
</dbReference>
<dbReference type="EMBL" id="CP001825">
    <property type="protein sequence ID" value="ACZ41681.1"/>
    <property type="molecule type" value="Genomic_DNA"/>
</dbReference>
<dbReference type="OrthoDB" id="9804863at2"/>
<evidence type="ECO:0000313" key="4">
    <source>
        <dbReference type="Proteomes" id="UP000000323"/>
    </source>
</evidence>
<dbReference type="SMART" id="SM00471">
    <property type="entry name" value="HDc"/>
    <property type="match status" value="1"/>
</dbReference>
<dbReference type="Gene3D" id="1.10.3210.10">
    <property type="entry name" value="Hypothetical protein af1432"/>
    <property type="match status" value="1"/>
</dbReference>
<dbReference type="PROSITE" id="PS51832">
    <property type="entry name" value="HD_GYP"/>
    <property type="match status" value="1"/>
</dbReference>
<protein>
    <submittedName>
        <fullName evidence="3">Metal dependent phosphohydrolase</fullName>
    </submittedName>
</protein>
<feature type="transmembrane region" description="Helical" evidence="1">
    <location>
        <begin position="71"/>
        <end position="93"/>
    </location>
</feature>
<feature type="transmembrane region" description="Helical" evidence="1">
    <location>
        <begin position="146"/>
        <end position="169"/>
    </location>
</feature>
<dbReference type="Pfam" id="PF20972">
    <property type="entry name" value="MASE9"/>
    <property type="match status" value="1"/>
</dbReference>
<feature type="transmembrane region" description="Helical" evidence="1">
    <location>
        <begin position="200"/>
        <end position="225"/>
    </location>
</feature>
<dbReference type="SUPFAM" id="SSF109604">
    <property type="entry name" value="HD-domain/PDEase-like"/>
    <property type="match status" value="1"/>
</dbReference>
<evidence type="ECO:0000256" key="1">
    <source>
        <dbReference type="SAM" id="Phobius"/>
    </source>
</evidence>
<feature type="domain" description="HD-GYP" evidence="2">
    <location>
        <begin position="233"/>
        <end position="428"/>
    </location>
</feature>
<feature type="transmembrane region" description="Helical" evidence="1">
    <location>
        <begin position="6"/>
        <end position="28"/>
    </location>
</feature>
<dbReference type="STRING" id="525904.Tter_0764"/>
<dbReference type="Pfam" id="PF13487">
    <property type="entry name" value="HD_5"/>
    <property type="match status" value="1"/>
</dbReference>
<keyword evidence="1" id="KW-0812">Transmembrane</keyword>
<accession>D1CFH5</accession>
<dbReference type="HOGENOM" id="CLU_000445_92_14_0"/>
<reference evidence="4" key="1">
    <citation type="journal article" date="2010" name="Stand. Genomic Sci.">
        <title>Complete genome sequence of 'Thermobaculum terrenum' type strain (YNP1).</title>
        <authorList>
            <person name="Kiss H."/>
            <person name="Cleland D."/>
            <person name="Lapidus A."/>
            <person name="Lucas S."/>
            <person name="Glavina Del Rio T."/>
            <person name="Nolan M."/>
            <person name="Tice H."/>
            <person name="Han C."/>
            <person name="Goodwin L."/>
            <person name="Pitluck S."/>
            <person name="Liolios K."/>
            <person name="Ivanova N."/>
            <person name="Mavromatis K."/>
            <person name="Ovchinnikova G."/>
            <person name="Pati A."/>
            <person name="Chen A."/>
            <person name="Palaniappan K."/>
            <person name="Land M."/>
            <person name="Hauser L."/>
            <person name="Chang Y."/>
            <person name="Jeffries C."/>
            <person name="Lu M."/>
            <person name="Brettin T."/>
            <person name="Detter J."/>
            <person name="Goker M."/>
            <person name="Tindall B."/>
            <person name="Beck B."/>
            <person name="McDermott T."/>
            <person name="Woyke T."/>
            <person name="Bristow J."/>
            <person name="Eisen J."/>
            <person name="Markowitz V."/>
            <person name="Hugenholtz P."/>
            <person name="Kyrpides N."/>
            <person name="Klenk H."/>
            <person name="Cheng J."/>
        </authorList>
    </citation>
    <scope>NUCLEOTIDE SEQUENCE [LARGE SCALE GENOMIC DNA]</scope>
    <source>
        <strain evidence="4">ATCC BAA-798 / YNP1</strain>
    </source>
</reference>
<dbReference type="AlphaFoldDB" id="D1CFH5"/>
<dbReference type="GO" id="GO:0016787">
    <property type="term" value="F:hydrolase activity"/>
    <property type="evidence" value="ECO:0007669"/>
    <property type="project" value="UniProtKB-KW"/>
</dbReference>